<keyword evidence="4" id="KW-1185">Reference proteome</keyword>
<dbReference type="InterPro" id="IPR053134">
    <property type="entry name" value="RNA-dir_DNA_polymerase"/>
</dbReference>
<dbReference type="FunFam" id="3.10.10.10:FF:000002">
    <property type="entry name" value="Retrovirus-related Pol polyprotein from transposon 17.6-like protein"/>
    <property type="match status" value="1"/>
</dbReference>
<dbReference type="AlphaFoldDB" id="A0A2G8KZR0"/>
<evidence type="ECO:0000256" key="1">
    <source>
        <dbReference type="SAM" id="MobiDB-lite"/>
    </source>
</evidence>
<dbReference type="Proteomes" id="UP000230750">
    <property type="component" value="Unassembled WGS sequence"/>
</dbReference>
<name>A0A2G8KZR0_STIJA</name>
<dbReference type="Gene3D" id="3.10.10.10">
    <property type="entry name" value="HIV Type 1 Reverse Transcriptase, subunit A, domain 1"/>
    <property type="match status" value="1"/>
</dbReference>
<dbReference type="InterPro" id="IPR043502">
    <property type="entry name" value="DNA/RNA_pol_sf"/>
</dbReference>
<gene>
    <name evidence="3" type="ORF">BSL78_09607</name>
</gene>
<evidence type="ECO:0000313" key="3">
    <source>
        <dbReference type="EMBL" id="PIK53513.1"/>
    </source>
</evidence>
<protein>
    <recommendedName>
        <fullName evidence="2">Reverse transcriptase domain-containing protein</fullName>
    </recommendedName>
</protein>
<dbReference type="InterPro" id="IPR000477">
    <property type="entry name" value="RT_dom"/>
</dbReference>
<dbReference type="OrthoDB" id="5856733at2759"/>
<proteinExistence type="predicted"/>
<feature type="region of interest" description="Disordered" evidence="1">
    <location>
        <begin position="19"/>
        <end position="40"/>
    </location>
</feature>
<dbReference type="PANTHER" id="PTHR24559:SF435">
    <property type="entry name" value="RIBONUCLEASE H"/>
    <property type="match status" value="1"/>
</dbReference>
<dbReference type="CDD" id="cd01647">
    <property type="entry name" value="RT_LTR"/>
    <property type="match status" value="1"/>
</dbReference>
<comment type="caution">
    <text evidence="3">The sequence shown here is derived from an EMBL/GenBank/DDBJ whole genome shotgun (WGS) entry which is preliminary data.</text>
</comment>
<organism evidence="3 4">
    <name type="scientific">Stichopus japonicus</name>
    <name type="common">Sea cucumber</name>
    <dbReference type="NCBI Taxonomy" id="307972"/>
    <lineage>
        <taxon>Eukaryota</taxon>
        <taxon>Metazoa</taxon>
        <taxon>Echinodermata</taxon>
        <taxon>Eleutherozoa</taxon>
        <taxon>Echinozoa</taxon>
        <taxon>Holothuroidea</taxon>
        <taxon>Aspidochirotacea</taxon>
        <taxon>Aspidochirotida</taxon>
        <taxon>Stichopodidae</taxon>
        <taxon>Apostichopus</taxon>
    </lineage>
</organism>
<dbReference type="Pfam" id="PF00078">
    <property type="entry name" value="RVT_1"/>
    <property type="match status" value="1"/>
</dbReference>
<dbReference type="EMBL" id="MRZV01000283">
    <property type="protein sequence ID" value="PIK53513.1"/>
    <property type="molecule type" value="Genomic_DNA"/>
</dbReference>
<reference evidence="3 4" key="1">
    <citation type="journal article" date="2017" name="PLoS Biol.">
        <title>The sea cucumber genome provides insights into morphological evolution and visceral regeneration.</title>
        <authorList>
            <person name="Zhang X."/>
            <person name="Sun L."/>
            <person name="Yuan J."/>
            <person name="Sun Y."/>
            <person name="Gao Y."/>
            <person name="Zhang L."/>
            <person name="Li S."/>
            <person name="Dai H."/>
            <person name="Hamel J.F."/>
            <person name="Liu C."/>
            <person name="Yu Y."/>
            <person name="Liu S."/>
            <person name="Lin W."/>
            <person name="Guo K."/>
            <person name="Jin S."/>
            <person name="Xu P."/>
            <person name="Storey K.B."/>
            <person name="Huan P."/>
            <person name="Zhang T."/>
            <person name="Zhou Y."/>
            <person name="Zhang J."/>
            <person name="Lin C."/>
            <person name="Li X."/>
            <person name="Xing L."/>
            <person name="Huo D."/>
            <person name="Sun M."/>
            <person name="Wang L."/>
            <person name="Mercier A."/>
            <person name="Li F."/>
            <person name="Yang H."/>
            <person name="Xiang J."/>
        </authorList>
    </citation>
    <scope>NUCLEOTIDE SEQUENCE [LARGE SCALE GENOMIC DNA]</scope>
    <source>
        <strain evidence="3">Shaxun</strain>
        <tissue evidence="3">Muscle</tissue>
    </source>
</reference>
<accession>A0A2G8KZR0</accession>
<dbReference type="SUPFAM" id="SSF56672">
    <property type="entry name" value="DNA/RNA polymerases"/>
    <property type="match status" value="1"/>
</dbReference>
<dbReference type="PANTHER" id="PTHR24559">
    <property type="entry name" value="TRANSPOSON TY3-I GAG-POL POLYPROTEIN"/>
    <property type="match status" value="1"/>
</dbReference>
<feature type="domain" description="Reverse transcriptase" evidence="2">
    <location>
        <begin position="123"/>
        <end position="195"/>
    </location>
</feature>
<evidence type="ECO:0000313" key="4">
    <source>
        <dbReference type="Proteomes" id="UP000230750"/>
    </source>
</evidence>
<sequence length="215" mass="24176">MPICIGIFGFKAVVRSNKTNGAGGTRAGSSRKKLLQPGHGSRERVKEMLAEFADVFAKSPEDLGRTNLAKHRIDIGNAKPIRQAARRLPIHQKAEAQKEINRMLREDIIEPSSSSWSSPVVLVKKKDGSTRFCVDYRKLNAVTTKDCYPLPRIDDSLDTLAGSRWFSTLDLASGYWQVEMEEGDRPKTAFVTYSGFYQLKYYLSGYATLPLRLRD</sequence>
<evidence type="ECO:0000259" key="2">
    <source>
        <dbReference type="Pfam" id="PF00078"/>
    </source>
</evidence>